<name>A0A6L2JP38_TANCI</name>
<dbReference type="Pfam" id="PF25968">
    <property type="entry name" value="CALS1"/>
    <property type="match status" value="1"/>
</dbReference>
<dbReference type="InterPro" id="IPR058851">
    <property type="entry name" value="CALS1_helical"/>
</dbReference>
<reference evidence="2" key="1">
    <citation type="journal article" date="2019" name="Sci. Rep.">
        <title>Draft genome of Tanacetum cinerariifolium, the natural source of mosquito coil.</title>
        <authorList>
            <person name="Yamashiro T."/>
            <person name="Shiraishi A."/>
            <person name="Satake H."/>
            <person name="Nakayama K."/>
        </authorList>
    </citation>
    <scope>NUCLEOTIDE SEQUENCE</scope>
</reference>
<evidence type="ECO:0000313" key="2">
    <source>
        <dbReference type="EMBL" id="GEU38851.1"/>
    </source>
</evidence>
<feature type="non-terminal residue" evidence="2">
    <location>
        <position position="317"/>
    </location>
</feature>
<accession>A0A6L2JP38</accession>
<dbReference type="PANTHER" id="PTHR18460:SF3">
    <property type="entry name" value="TELO2-INTERACTING PROTEIN 1 HOMOLOG"/>
    <property type="match status" value="1"/>
</dbReference>
<dbReference type="AlphaFoldDB" id="A0A6L2JP38"/>
<evidence type="ECO:0000259" key="1">
    <source>
        <dbReference type="Pfam" id="PF25968"/>
    </source>
</evidence>
<organism evidence="2">
    <name type="scientific">Tanacetum cinerariifolium</name>
    <name type="common">Dalmatian daisy</name>
    <name type="synonym">Chrysanthemum cinerariifolium</name>
    <dbReference type="NCBI Taxonomy" id="118510"/>
    <lineage>
        <taxon>Eukaryota</taxon>
        <taxon>Viridiplantae</taxon>
        <taxon>Streptophyta</taxon>
        <taxon>Embryophyta</taxon>
        <taxon>Tracheophyta</taxon>
        <taxon>Spermatophyta</taxon>
        <taxon>Magnoliopsida</taxon>
        <taxon>eudicotyledons</taxon>
        <taxon>Gunneridae</taxon>
        <taxon>Pentapetalae</taxon>
        <taxon>asterids</taxon>
        <taxon>campanulids</taxon>
        <taxon>Asterales</taxon>
        <taxon>Asteraceae</taxon>
        <taxon>Asteroideae</taxon>
        <taxon>Anthemideae</taxon>
        <taxon>Anthemidinae</taxon>
        <taxon>Tanacetum</taxon>
    </lineage>
</organism>
<sequence>MISGAAGNMEAMDQALRALAEFLMIVLQDQANISSLDDIDIDLNMDKSPLSFLEELRHLKKQDHSQLVEKKSIQESSQSDVKKSLHVEHIDECLLAFLQSQSAAVTVGHWLSLLLKAADVEAARGHKGSSKIRVEAFMTLRVLVAKVATTIFENGKTASVESNAYEDPNSYKIQNEYDLPRMPPWFSSSGNQKLYQSLAGILRLVLIDGIGIFNLSLKSDFVSSGFLHSSLYVLLENLICSNFQIKRASDAVLHVISATSNYPTVLVALDIAVQFRSKDNDLSKRICADEYMKWVVIECCESLKLMLNTLVVGETER</sequence>
<dbReference type="EMBL" id="BKCJ010001102">
    <property type="protein sequence ID" value="GEU38851.1"/>
    <property type="molecule type" value="Genomic_DNA"/>
</dbReference>
<comment type="caution">
    <text evidence="2">The sequence shown here is derived from an EMBL/GenBank/DDBJ whole genome shotgun (WGS) entry which is preliminary data.</text>
</comment>
<gene>
    <name evidence="2" type="ORF">Tci_010829</name>
</gene>
<protein>
    <submittedName>
        <fullName evidence="2">TELO2-interacting protein 1 homolog</fullName>
    </submittedName>
</protein>
<feature type="domain" description="Callose synthase helical" evidence="1">
    <location>
        <begin position="265"/>
        <end position="317"/>
    </location>
</feature>
<proteinExistence type="predicted"/>
<dbReference type="PANTHER" id="PTHR18460">
    <property type="entry name" value="TEL2 INTERACTING PROTEIN 1 TTI1 FAMILY MEMBER"/>
    <property type="match status" value="1"/>
</dbReference>
<dbReference type="InterPro" id="IPR052587">
    <property type="entry name" value="TELO2-interacting_protein_1"/>
</dbReference>
<dbReference type="GO" id="GO:0005737">
    <property type="term" value="C:cytoplasm"/>
    <property type="evidence" value="ECO:0007669"/>
    <property type="project" value="TreeGrafter"/>
</dbReference>